<dbReference type="NCBIfam" id="TIGR02274">
    <property type="entry name" value="dCTP_deam"/>
    <property type="match status" value="1"/>
</dbReference>
<sequence>MILTDREIQIALQKGLITINPAPKLDEAFSSTSVDLRLGEHLILFRDTKPYLGNNAIDPTHPSYDYATALSEISDRQSIPVDGFNLNPGKLILGWTVEEIDLPITSRVAARVEGKSSLARLGLCVHMTAPTIHAGFQGYIQLEIVNQGPRPITLKAGMRICQLIFETTLGTPSKGYDGQFIGQAAV</sequence>
<dbReference type="Pfam" id="PF22769">
    <property type="entry name" value="DCD"/>
    <property type="match status" value="1"/>
</dbReference>
<keyword evidence="1 3" id="KW-0378">Hydrolase</keyword>
<comment type="caution">
    <text evidence="3">The sequence shown here is derived from an EMBL/GenBank/DDBJ whole genome shotgun (WGS) entry which is preliminary data.</text>
</comment>
<dbReference type="SUPFAM" id="SSF51283">
    <property type="entry name" value="dUTPase-like"/>
    <property type="match status" value="1"/>
</dbReference>
<accession>A0ABT0DK60</accession>
<name>A0ABT0DK60_9HYPH</name>
<keyword evidence="2" id="KW-0546">Nucleotide metabolism</keyword>
<dbReference type="InterPro" id="IPR011962">
    <property type="entry name" value="dCTP_deaminase"/>
</dbReference>
<dbReference type="InterPro" id="IPR033704">
    <property type="entry name" value="dUTPase_trimeric"/>
</dbReference>
<dbReference type="Gene3D" id="2.70.40.10">
    <property type="match status" value="1"/>
</dbReference>
<reference evidence="4" key="1">
    <citation type="submission" date="2023-07" db="EMBL/GenBank/DDBJ databases">
        <title>Ancylobacter moscoviensis sp. nov., facultatively methylotrophic bacteria from activated sludge and the reclassification of Starkeya novella (Starkey 1934) Kelly et al. 2000 as Ancylobacter novellus comb. nov., Starkeya koreensis Im et al. 2006 as Ancylobacter koreensis comb.nov., Angulomicrobium tetraedrale Vasil'eva et al. 1986 as Ancylobacter tetraedralis comb. nov., Angulomicrobium amanitiforme Fritz et al. 2004 as Ancylobacter amanitiformis comb. nov. and Methylorhabdus multivorans Doronina et al. 1996 as Ancylobacter multivorans comb. nov. and emended description of the genus Ancylobacter.</title>
        <authorList>
            <person name="Doronina N."/>
            <person name="Chemodurova A."/>
            <person name="Grouzdev D."/>
            <person name="Koziaeva V."/>
            <person name="Shi W."/>
            <person name="Wu L."/>
            <person name="Kaparullina E."/>
        </authorList>
    </citation>
    <scope>NUCLEOTIDE SEQUENCE [LARGE SCALE GENOMIC DNA]</scope>
    <source>
        <strain evidence="4">Jip08</strain>
    </source>
</reference>
<protein>
    <submittedName>
        <fullName evidence="3">dCTP deaminase</fullName>
        <ecNumber evidence="3">3.5.4.13</ecNumber>
    </submittedName>
</protein>
<evidence type="ECO:0000256" key="2">
    <source>
        <dbReference type="ARBA" id="ARBA00023080"/>
    </source>
</evidence>
<evidence type="ECO:0000313" key="4">
    <source>
        <dbReference type="Proteomes" id="UP001202867"/>
    </source>
</evidence>
<dbReference type="GO" id="GO:0008829">
    <property type="term" value="F:dCTP deaminase activity"/>
    <property type="evidence" value="ECO:0007669"/>
    <property type="project" value="UniProtKB-EC"/>
</dbReference>
<dbReference type="EC" id="3.5.4.13" evidence="3"/>
<dbReference type="InterPro" id="IPR036157">
    <property type="entry name" value="dUTPase-like_sf"/>
</dbReference>
<dbReference type="PANTHER" id="PTHR42680:SF3">
    <property type="entry name" value="DCTP DEAMINASE"/>
    <property type="match status" value="1"/>
</dbReference>
<organism evidence="3 4">
    <name type="scientific">Ancylobacter koreensis</name>
    <dbReference type="NCBI Taxonomy" id="266121"/>
    <lineage>
        <taxon>Bacteria</taxon>
        <taxon>Pseudomonadati</taxon>
        <taxon>Pseudomonadota</taxon>
        <taxon>Alphaproteobacteria</taxon>
        <taxon>Hyphomicrobiales</taxon>
        <taxon>Xanthobacteraceae</taxon>
        <taxon>Ancylobacter</taxon>
    </lineage>
</organism>
<dbReference type="EMBL" id="JALKCG010000001">
    <property type="protein sequence ID" value="MCK0207670.1"/>
    <property type="molecule type" value="Genomic_DNA"/>
</dbReference>
<dbReference type="RefSeq" id="WP_247199598.1">
    <property type="nucleotide sequence ID" value="NZ_JALKCG010000001.1"/>
</dbReference>
<evidence type="ECO:0000313" key="3">
    <source>
        <dbReference type="EMBL" id="MCK0207670.1"/>
    </source>
</evidence>
<dbReference type="PANTHER" id="PTHR42680">
    <property type="entry name" value="DCTP DEAMINASE"/>
    <property type="match status" value="1"/>
</dbReference>
<keyword evidence="4" id="KW-1185">Reference proteome</keyword>
<evidence type="ECO:0000256" key="1">
    <source>
        <dbReference type="ARBA" id="ARBA00022801"/>
    </source>
</evidence>
<dbReference type="CDD" id="cd07557">
    <property type="entry name" value="trimeric_dUTPase"/>
    <property type="match status" value="1"/>
</dbReference>
<dbReference type="Proteomes" id="UP001202867">
    <property type="component" value="Unassembled WGS sequence"/>
</dbReference>
<proteinExistence type="predicted"/>
<gene>
    <name evidence="3" type="primary">dcd</name>
    <name evidence="3" type="ORF">MWN33_06440</name>
</gene>